<reference evidence="1 2" key="1">
    <citation type="submission" date="2014-11" db="EMBL/GenBank/DDBJ databases">
        <authorList>
            <person name="Zhu J."/>
            <person name="Qi W."/>
            <person name="Song R."/>
        </authorList>
    </citation>
    <scope>NUCLEOTIDE SEQUENCE [LARGE SCALE GENOMIC DNA]</scope>
</reference>
<dbReference type="AlphaFoldDB" id="A0A0G4GZ20"/>
<protein>
    <submittedName>
        <fullName evidence="1">Uncharacterized protein</fullName>
    </submittedName>
</protein>
<name>A0A0G4GZ20_VITBC</name>
<evidence type="ECO:0000313" key="2">
    <source>
        <dbReference type="Proteomes" id="UP000041254"/>
    </source>
</evidence>
<proteinExistence type="predicted"/>
<keyword evidence="2" id="KW-1185">Reference proteome</keyword>
<dbReference type="InParanoid" id="A0A0G4GZ20"/>
<dbReference type="Proteomes" id="UP000041254">
    <property type="component" value="Unassembled WGS sequence"/>
</dbReference>
<dbReference type="EMBL" id="CDMY01000887">
    <property type="protein sequence ID" value="CEM36413.1"/>
    <property type="molecule type" value="Genomic_DNA"/>
</dbReference>
<evidence type="ECO:0000313" key="1">
    <source>
        <dbReference type="EMBL" id="CEM36413.1"/>
    </source>
</evidence>
<sequence length="98" mass="11545">MSGTRKLRGLHEKLSKICTNTNGDRLDEVLPQLDEIRDAYRSKGAYHDPESLIADWEDGAKRTHLKQLIQCSPWTWRLEEIMRGRWLRKERAMAPRDV</sequence>
<accession>A0A0G4GZ20</accession>
<organism evidence="1 2">
    <name type="scientific">Vitrella brassicaformis (strain CCMP3155)</name>
    <dbReference type="NCBI Taxonomy" id="1169540"/>
    <lineage>
        <taxon>Eukaryota</taxon>
        <taxon>Sar</taxon>
        <taxon>Alveolata</taxon>
        <taxon>Colpodellida</taxon>
        <taxon>Vitrellaceae</taxon>
        <taxon>Vitrella</taxon>
    </lineage>
</organism>
<gene>
    <name evidence="1" type="ORF">Vbra_10498</name>
</gene>
<dbReference type="VEuPathDB" id="CryptoDB:Vbra_10498"/>